<protein>
    <submittedName>
        <fullName evidence="6">2-oxoglutarate dehydrogenase E1 component</fullName>
        <ecNumber evidence="6">1.2.4.2</ecNumber>
    </submittedName>
</protein>
<keyword evidence="3" id="KW-0786">Thiamine pyrophosphate</keyword>
<dbReference type="InterPro" id="IPR005475">
    <property type="entry name" value="Transketolase-like_Pyr-bd"/>
</dbReference>
<name>A0A645E6T2_9ZZZZ</name>
<feature type="domain" description="2-oxoglutarate dehydrogenase E1 component/KDG C-terminal" evidence="5">
    <location>
        <begin position="74"/>
        <end position="217"/>
    </location>
</feature>
<dbReference type="PANTHER" id="PTHR23152:SF4">
    <property type="entry name" value="2-OXOADIPATE DEHYDROGENASE COMPLEX COMPONENT E1"/>
    <property type="match status" value="1"/>
</dbReference>
<evidence type="ECO:0000256" key="3">
    <source>
        <dbReference type="ARBA" id="ARBA00023052"/>
    </source>
</evidence>
<proteinExistence type="predicted"/>
<dbReference type="PANTHER" id="PTHR23152">
    <property type="entry name" value="2-OXOGLUTARATE DEHYDROGENASE"/>
    <property type="match status" value="1"/>
</dbReference>
<evidence type="ECO:0000256" key="1">
    <source>
        <dbReference type="ARBA" id="ARBA00001964"/>
    </source>
</evidence>
<evidence type="ECO:0000259" key="5">
    <source>
        <dbReference type="Pfam" id="PF16870"/>
    </source>
</evidence>
<dbReference type="InterPro" id="IPR042179">
    <property type="entry name" value="KGD_C_sf"/>
</dbReference>
<dbReference type="InterPro" id="IPR031717">
    <property type="entry name" value="ODO-1/KGD_C"/>
</dbReference>
<dbReference type="GO" id="GO:0030976">
    <property type="term" value="F:thiamine pyrophosphate binding"/>
    <property type="evidence" value="ECO:0007669"/>
    <property type="project" value="InterPro"/>
</dbReference>
<dbReference type="GO" id="GO:0005829">
    <property type="term" value="C:cytosol"/>
    <property type="evidence" value="ECO:0007669"/>
    <property type="project" value="TreeGrafter"/>
</dbReference>
<feature type="domain" description="Transketolase-like pyrimidine-binding" evidence="4">
    <location>
        <begin position="1"/>
        <end position="68"/>
    </location>
</feature>
<reference evidence="6" key="1">
    <citation type="submission" date="2019-08" db="EMBL/GenBank/DDBJ databases">
        <authorList>
            <person name="Kucharzyk K."/>
            <person name="Murdoch R.W."/>
            <person name="Higgins S."/>
            <person name="Loffler F."/>
        </authorList>
    </citation>
    <scope>NUCLEOTIDE SEQUENCE</scope>
</reference>
<dbReference type="InterPro" id="IPR011603">
    <property type="entry name" value="2oxoglutarate_DH_E1"/>
</dbReference>
<evidence type="ECO:0000256" key="2">
    <source>
        <dbReference type="ARBA" id="ARBA00023002"/>
    </source>
</evidence>
<gene>
    <name evidence="6" type="primary">sucA_4</name>
    <name evidence="6" type="ORF">SDC9_144189</name>
</gene>
<keyword evidence="2 6" id="KW-0560">Oxidoreductase</keyword>
<dbReference type="Gene3D" id="3.40.50.11610">
    <property type="entry name" value="Multifunctional 2-oxoglutarate metabolism enzyme, C-terminal domain"/>
    <property type="match status" value="1"/>
</dbReference>
<dbReference type="SUPFAM" id="SSF52518">
    <property type="entry name" value="Thiamin diphosphate-binding fold (THDP-binding)"/>
    <property type="match status" value="1"/>
</dbReference>
<dbReference type="AlphaFoldDB" id="A0A645E6T2"/>
<dbReference type="GO" id="GO:0004591">
    <property type="term" value="F:oxoglutarate dehydrogenase (succinyl-transferring) activity"/>
    <property type="evidence" value="ECO:0007669"/>
    <property type="project" value="UniProtKB-EC"/>
</dbReference>
<dbReference type="GO" id="GO:0045252">
    <property type="term" value="C:oxoglutarate dehydrogenase complex"/>
    <property type="evidence" value="ECO:0007669"/>
    <property type="project" value="TreeGrafter"/>
</dbReference>
<dbReference type="InterPro" id="IPR029061">
    <property type="entry name" value="THDP-binding"/>
</dbReference>
<dbReference type="Pfam" id="PF02779">
    <property type="entry name" value="Transket_pyr"/>
    <property type="match status" value="1"/>
</dbReference>
<comment type="cofactor">
    <cofactor evidence="1">
        <name>thiamine diphosphate</name>
        <dbReference type="ChEBI" id="CHEBI:58937"/>
    </cofactor>
</comment>
<dbReference type="Pfam" id="PF16870">
    <property type="entry name" value="OxoGdeHyase_C"/>
    <property type="match status" value="1"/>
</dbReference>
<comment type="caution">
    <text evidence="6">The sequence shown here is derived from an EMBL/GenBank/DDBJ whole genome shotgun (WGS) entry which is preliminary data.</text>
</comment>
<evidence type="ECO:0000259" key="4">
    <source>
        <dbReference type="Pfam" id="PF02779"/>
    </source>
</evidence>
<dbReference type="GO" id="GO:0006099">
    <property type="term" value="P:tricarboxylic acid cycle"/>
    <property type="evidence" value="ECO:0007669"/>
    <property type="project" value="TreeGrafter"/>
</dbReference>
<evidence type="ECO:0000313" key="6">
    <source>
        <dbReference type="EMBL" id="MPM97018.1"/>
    </source>
</evidence>
<sequence>MLLPHGYEGQGPEHSSARLERFMNQAAEMNMEVCVPTTAAQVFHMLRRQAVRMQRKPLVVMSPKSLLRHKDAASSLDELANGEFQRVIGEVDEIDAKKVKRVVLCCGKVYYDLVNARREKQIKDIAIVRIEQLYPFPSGSLAKELAKYPKATEIVWAQEEPRNQGAWYWFASRHHLDSGLDAKQKLLLVARPASPSPAVGYLAKHNEQQKALVESALGKIDY</sequence>
<dbReference type="EMBL" id="VSSQ01043346">
    <property type="protein sequence ID" value="MPM97018.1"/>
    <property type="molecule type" value="Genomic_DNA"/>
</dbReference>
<organism evidence="6">
    <name type="scientific">bioreactor metagenome</name>
    <dbReference type="NCBI Taxonomy" id="1076179"/>
    <lineage>
        <taxon>unclassified sequences</taxon>
        <taxon>metagenomes</taxon>
        <taxon>ecological metagenomes</taxon>
    </lineage>
</organism>
<accession>A0A645E6T2</accession>
<dbReference type="EC" id="1.2.4.2" evidence="6"/>
<dbReference type="Gene3D" id="3.40.50.12470">
    <property type="match status" value="1"/>
</dbReference>